<dbReference type="Proteomes" id="UP001596383">
    <property type="component" value="Unassembled WGS sequence"/>
</dbReference>
<keyword evidence="3" id="KW-1185">Reference proteome</keyword>
<gene>
    <name evidence="2" type="ORF">ACFQE6_28470</name>
</gene>
<dbReference type="AlphaFoldDB" id="A0ABD5SV00"/>
<evidence type="ECO:0000313" key="2">
    <source>
        <dbReference type="EMBL" id="MFC6768803.1"/>
    </source>
</evidence>
<reference evidence="2 3" key="1">
    <citation type="journal article" date="2019" name="Int. J. Syst. Evol. Microbiol.">
        <title>The Global Catalogue of Microorganisms (GCM) 10K type strain sequencing project: providing services to taxonomists for standard genome sequencing and annotation.</title>
        <authorList>
            <consortium name="The Broad Institute Genomics Platform"/>
            <consortium name="The Broad Institute Genome Sequencing Center for Infectious Disease"/>
            <person name="Wu L."/>
            <person name="Ma J."/>
        </authorList>
    </citation>
    <scope>NUCLEOTIDE SEQUENCE [LARGE SCALE GENOMIC DNA]</scope>
    <source>
        <strain evidence="2 3">LMG 29247</strain>
    </source>
</reference>
<keyword evidence="1" id="KW-0472">Membrane</keyword>
<organism evidence="2 3">
    <name type="scientific">Natrinema soli</name>
    <dbReference type="NCBI Taxonomy" id="1930624"/>
    <lineage>
        <taxon>Archaea</taxon>
        <taxon>Methanobacteriati</taxon>
        <taxon>Methanobacteriota</taxon>
        <taxon>Stenosarchaea group</taxon>
        <taxon>Halobacteria</taxon>
        <taxon>Halobacteriales</taxon>
        <taxon>Natrialbaceae</taxon>
        <taxon>Natrinema</taxon>
    </lineage>
</organism>
<dbReference type="RefSeq" id="WP_425498466.1">
    <property type="nucleotide sequence ID" value="NZ_JAQIVI010000622.1"/>
</dbReference>
<dbReference type="EMBL" id="JBHSWV010000622">
    <property type="protein sequence ID" value="MFC6768803.1"/>
    <property type="molecule type" value="Genomic_DNA"/>
</dbReference>
<dbReference type="Pfam" id="PF23933">
    <property type="entry name" value="DUF7269"/>
    <property type="match status" value="1"/>
</dbReference>
<protein>
    <submittedName>
        <fullName evidence="2">DUF58 domain-containing protein</fullName>
    </submittedName>
</protein>
<keyword evidence="1" id="KW-1133">Transmembrane helix</keyword>
<evidence type="ECO:0000313" key="3">
    <source>
        <dbReference type="Proteomes" id="UP001596383"/>
    </source>
</evidence>
<keyword evidence="1" id="KW-0812">Transmembrane</keyword>
<feature type="non-terminal residue" evidence="2">
    <location>
        <position position="99"/>
    </location>
</feature>
<proteinExistence type="predicted"/>
<feature type="transmembrane region" description="Helical" evidence="1">
    <location>
        <begin position="39"/>
        <end position="60"/>
    </location>
</feature>
<accession>A0ABD5SV00</accession>
<comment type="caution">
    <text evidence="2">The sequence shown here is derived from an EMBL/GenBank/DDBJ whole genome shotgun (WGS) entry which is preliminary data.</text>
</comment>
<name>A0ABD5SV00_9EURY</name>
<sequence>MGEQVVRWLSLALAALSLVIGGLTLVATDWVLKWVPGDAVVTIEVLGRLALYLFLFLVLVQSYRIARYRFVTSVDETAPPPRERATAIPVPGDDLAYAV</sequence>
<feature type="transmembrane region" description="Helical" evidence="1">
    <location>
        <begin position="7"/>
        <end position="27"/>
    </location>
</feature>
<evidence type="ECO:0000256" key="1">
    <source>
        <dbReference type="SAM" id="Phobius"/>
    </source>
</evidence>
<dbReference type="InterPro" id="IPR055693">
    <property type="entry name" value="DUF7269"/>
</dbReference>